<dbReference type="EMBL" id="JAQNDO010000001">
    <property type="protein sequence ID" value="MDC0748058.1"/>
    <property type="molecule type" value="Genomic_DNA"/>
</dbReference>
<comment type="caution">
    <text evidence="4">The sequence shown here is derived from an EMBL/GenBank/DDBJ whole genome shotgun (WGS) entry which is preliminary data.</text>
</comment>
<keyword evidence="5" id="KW-1185">Reference proteome</keyword>
<dbReference type="InterPro" id="IPR013229">
    <property type="entry name" value="PEGA"/>
</dbReference>
<reference evidence="4 5" key="1">
    <citation type="submission" date="2022-11" db="EMBL/GenBank/DDBJ databases">
        <title>Minimal conservation of predation-associated metabolite biosynthetic gene clusters underscores biosynthetic potential of Myxococcota including descriptions for ten novel species: Archangium lansinium sp. nov., Myxococcus landrumus sp. nov., Nannocystis bai.</title>
        <authorList>
            <person name="Ahearne A."/>
            <person name="Stevens C."/>
            <person name="Dowd S."/>
        </authorList>
    </citation>
    <scope>NUCLEOTIDE SEQUENCE [LARGE SCALE GENOMIC DNA]</scope>
    <source>
        <strain evidence="4 5">RJM3</strain>
    </source>
</reference>
<evidence type="ECO:0000313" key="5">
    <source>
        <dbReference type="Proteomes" id="UP001221411"/>
    </source>
</evidence>
<dbReference type="Proteomes" id="UP001221411">
    <property type="component" value="Unassembled WGS sequence"/>
</dbReference>
<dbReference type="Pfam" id="PF08308">
    <property type="entry name" value="PEGA"/>
    <property type="match status" value="2"/>
</dbReference>
<evidence type="ECO:0000256" key="2">
    <source>
        <dbReference type="SAM" id="SignalP"/>
    </source>
</evidence>
<evidence type="ECO:0000313" key="4">
    <source>
        <dbReference type="EMBL" id="MDC0748058.1"/>
    </source>
</evidence>
<dbReference type="Gene3D" id="1.25.40.10">
    <property type="entry name" value="Tetratricopeptide repeat domain"/>
    <property type="match status" value="1"/>
</dbReference>
<keyword evidence="1" id="KW-0812">Transmembrane</keyword>
<dbReference type="InterPro" id="IPR011990">
    <property type="entry name" value="TPR-like_helical_dom_sf"/>
</dbReference>
<evidence type="ECO:0000259" key="3">
    <source>
        <dbReference type="Pfam" id="PF08308"/>
    </source>
</evidence>
<feature type="domain" description="PEGA" evidence="3">
    <location>
        <begin position="206"/>
        <end position="271"/>
    </location>
</feature>
<organism evidence="4 5">
    <name type="scientific">Polyangium mundeleinium</name>
    <dbReference type="NCBI Taxonomy" id="2995306"/>
    <lineage>
        <taxon>Bacteria</taxon>
        <taxon>Pseudomonadati</taxon>
        <taxon>Myxococcota</taxon>
        <taxon>Polyangia</taxon>
        <taxon>Polyangiales</taxon>
        <taxon>Polyangiaceae</taxon>
        <taxon>Polyangium</taxon>
    </lineage>
</organism>
<feature type="transmembrane region" description="Helical" evidence="1">
    <location>
        <begin position="279"/>
        <end position="300"/>
    </location>
</feature>
<gene>
    <name evidence="4" type="ORF">POL67_42415</name>
</gene>
<evidence type="ECO:0000256" key="1">
    <source>
        <dbReference type="SAM" id="Phobius"/>
    </source>
</evidence>
<proteinExistence type="predicted"/>
<keyword evidence="2" id="KW-0732">Signal</keyword>
<dbReference type="PANTHER" id="PTHR36194">
    <property type="entry name" value="S-LAYER-LIKE PROTEIN"/>
    <property type="match status" value="1"/>
</dbReference>
<keyword evidence="1" id="KW-0472">Membrane</keyword>
<dbReference type="RefSeq" id="WP_271926834.1">
    <property type="nucleotide sequence ID" value="NZ_JAQNDO010000001.1"/>
</dbReference>
<accession>A0ABT5F1T3</accession>
<protein>
    <submittedName>
        <fullName evidence="4">PEGA domain-containing protein</fullName>
    </submittedName>
</protein>
<dbReference type="PANTHER" id="PTHR36194:SF1">
    <property type="entry name" value="S-LAYER-LIKE PROTEIN"/>
    <property type="match status" value="1"/>
</dbReference>
<keyword evidence="1" id="KW-1133">Transmembrane helix</keyword>
<feature type="chain" id="PRO_5046980417" evidence="2">
    <location>
        <begin position="31"/>
        <end position="330"/>
    </location>
</feature>
<sequence>MRSPRQKALRTTLVIALSTAVSLSPSMLRADPQAQGATPADDPQARAAERKKAGDQAMELLRYEDALAAYGEAYAITKNPALLYNMGRALEALNRFPEALEKLTAFDAAAPPDLKARVPRLPTLIAELRQRVSTLDIQTNVEGARIVVRNVVVGKSPLAAPLKLVAGPAEIEIDAEGYFGAKKTVTLEGGAEQTVRFDLYSRATTGVLTVRASAPSAEVLVDGKRIGVAPVDVNVAKGTHRITVRHPDFRVYETSALVPAGGYKAVTATLEGKSVVTRWWFWTGLGAVAAAGAAVTVAAFTERAPHTGTIAPGQLTTEAVGGGGAALFRF</sequence>
<dbReference type="SUPFAM" id="SSF48452">
    <property type="entry name" value="TPR-like"/>
    <property type="match status" value="1"/>
</dbReference>
<name>A0ABT5F1T3_9BACT</name>
<feature type="domain" description="PEGA" evidence="3">
    <location>
        <begin position="133"/>
        <end position="198"/>
    </location>
</feature>
<feature type="signal peptide" evidence="2">
    <location>
        <begin position="1"/>
        <end position="30"/>
    </location>
</feature>